<keyword evidence="3" id="KW-1185">Reference proteome</keyword>
<name>A0A914W550_9BILA</name>
<reference evidence="4" key="1">
    <citation type="submission" date="2022-11" db="UniProtKB">
        <authorList>
            <consortium name="WormBaseParasite"/>
        </authorList>
    </citation>
    <scope>IDENTIFICATION</scope>
</reference>
<dbReference type="WBParaSite" id="PSAMB.scaffold3079size19743.g20220.t1">
    <property type="protein sequence ID" value="PSAMB.scaffold3079size19743.g20220.t1"/>
    <property type="gene ID" value="PSAMB.scaffold3079size19743.g20220"/>
</dbReference>
<protein>
    <submittedName>
        <fullName evidence="4">Protein sleepless</fullName>
    </submittedName>
</protein>
<feature type="transmembrane region" description="Helical" evidence="1">
    <location>
        <begin position="120"/>
        <end position="139"/>
    </location>
</feature>
<evidence type="ECO:0000256" key="1">
    <source>
        <dbReference type="SAM" id="Phobius"/>
    </source>
</evidence>
<keyword evidence="2" id="KW-0732">Signal</keyword>
<organism evidence="3 4">
    <name type="scientific">Plectus sambesii</name>
    <dbReference type="NCBI Taxonomy" id="2011161"/>
    <lineage>
        <taxon>Eukaryota</taxon>
        <taxon>Metazoa</taxon>
        <taxon>Ecdysozoa</taxon>
        <taxon>Nematoda</taxon>
        <taxon>Chromadorea</taxon>
        <taxon>Plectida</taxon>
        <taxon>Plectina</taxon>
        <taxon>Plectoidea</taxon>
        <taxon>Plectidae</taxon>
        <taxon>Plectus</taxon>
    </lineage>
</organism>
<evidence type="ECO:0000313" key="3">
    <source>
        <dbReference type="Proteomes" id="UP000887566"/>
    </source>
</evidence>
<dbReference type="Proteomes" id="UP000887566">
    <property type="component" value="Unplaced"/>
</dbReference>
<keyword evidence="1" id="KW-0812">Transmembrane</keyword>
<proteinExistence type="predicted"/>
<keyword evidence="1" id="KW-1133">Transmembrane helix</keyword>
<sequence length="140" mass="15710">MTNWAVPMLLLATFPAIDCLRCHSCSGWVGDYAPGKISESSCDNLNNFCDATQFCVKMLDPLKPHVSYETYNSGCWNDPNVQVSNGSVVPIVDGQCYDFQTANKRYIYCYCKNMDYCNRVNGLFAVGSLTFLLCFANMIF</sequence>
<evidence type="ECO:0000256" key="2">
    <source>
        <dbReference type="SAM" id="SignalP"/>
    </source>
</evidence>
<feature type="signal peptide" evidence="2">
    <location>
        <begin position="1"/>
        <end position="19"/>
    </location>
</feature>
<feature type="chain" id="PRO_5037654999" evidence="2">
    <location>
        <begin position="20"/>
        <end position="140"/>
    </location>
</feature>
<keyword evidence="1" id="KW-0472">Membrane</keyword>
<accession>A0A914W550</accession>
<dbReference type="AlphaFoldDB" id="A0A914W550"/>
<evidence type="ECO:0000313" key="4">
    <source>
        <dbReference type="WBParaSite" id="PSAMB.scaffold3079size19743.g20220.t1"/>
    </source>
</evidence>